<comment type="subcellular location">
    <subcellularLocation>
        <location evidence="1">Cell membrane</location>
        <topology evidence="1">Multi-pass membrane protein</topology>
    </subcellularLocation>
</comment>
<accession>A0ABU8HF25</accession>
<evidence type="ECO:0000256" key="1">
    <source>
        <dbReference type="ARBA" id="ARBA00004651"/>
    </source>
</evidence>
<evidence type="ECO:0000256" key="2">
    <source>
        <dbReference type="ARBA" id="ARBA00006683"/>
    </source>
</evidence>
<feature type="transmembrane region" description="Helical" evidence="7">
    <location>
        <begin position="21"/>
        <end position="39"/>
    </location>
</feature>
<evidence type="ECO:0000313" key="10">
    <source>
        <dbReference type="Proteomes" id="UP001312865"/>
    </source>
</evidence>
<dbReference type="Pfam" id="PF02706">
    <property type="entry name" value="Wzz"/>
    <property type="match status" value="1"/>
</dbReference>
<dbReference type="InterPro" id="IPR050445">
    <property type="entry name" value="Bact_polysacc_biosynth/exp"/>
</dbReference>
<keyword evidence="6 7" id="KW-0472">Membrane</keyword>
<dbReference type="Proteomes" id="UP001312865">
    <property type="component" value="Unassembled WGS sequence"/>
</dbReference>
<comment type="caution">
    <text evidence="9">The sequence shown here is derived from an EMBL/GenBank/DDBJ whole genome shotgun (WGS) entry which is preliminary data.</text>
</comment>
<comment type="similarity">
    <text evidence="2">Belongs to the CpsC/CapA family.</text>
</comment>
<dbReference type="RefSeq" id="WP_336587196.1">
    <property type="nucleotide sequence ID" value="NZ_JBBAXC010000009.1"/>
</dbReference>
<dbReference type="PANTHER" id="PTHR32309">
    <property type="entry name" value="TYROSINE-PROTEIN KINASE"/>
    <property type="match status" value="1"/>
</dbReference>
<gene>
    <name evidence="9" type="ORF">WAK64_11880</name>
</gene>
<organism evidence="9 10">
    <name type="scientific">Bacillus spongiae</name>
    <dbReference type="NCBI Taxonomy" id="2683610"/>
    <lineage>
        <taxon>Bacteria</taxon>
        <taxon>Bacillati</taxon>
        <taxon>Bacillota</taxon>
        <taxon>Bacilli</taxon>
        <taxon>Bacillales</taxon>
        <taxon>Bacillaceae</taxon>
        <taxon>Bacillus</taxon>
    </lineage>
</organism>
<feature type="domain" description="Polysaccharide chain length determinant N-terminal" evidence="8">
    <location>
        <begin position="8"/>
        <end position="83"/>
    </location>
</feature>
<sequence length="236" mass="26501">MGKNGEREIDIKEILDMLKRRLWIIVVITMVFTSIGYFYSTLNNTTLYKASTRIIVKTDPENMKTIMVMIKSREVLEKVSEDLQLNRSAGTLSNQLNVNVIDGSQVVEIAAIDANPELAINIVNTTAQITKEKISSILNFENIQLLAQAEFTLPISSNPNRMIILGFIFGLIVSIGLVLLLNSLDSSIKTEMEVEEWLGYPVLGTVSKIPRSKLSRRKRKGFNMNYRGETIGSKES</sequence>
<protein>
    <submittedName>
        <fullName evidence="9">Wzz/FepE/Etk N-terminal domain-containing protein</fullName>
    </submittedName>
</protein>
<name>A0ABU8HF25_9BACI</name>
<evidence type="ECO:0000259" key="8">
    <source>
        <dbReference type="Pfam" id="PF02706"/>
    </source>
</evidence>
<proteinExistence type="inferred from homology"/>
<keyword evidence="3" id="KW-1003">Cell membrane</keyword>
<dbReference type="EMBL" id="JBBAXC010000009">
    <property type="protein sequence ID" value="MEI5907752.1"/>
    <property type="molecule type" value="Genomic_DNA"/>
</dbReference>
<keyword evidence="5 7" id="KW-1133">Transmembrane helix</keyword>
<evidence type="ECO:0000313" key="9">
    <source>
        <dbReference type="EMBL" id="MEI5907752.1"/>
    </source>
</evidence>
<keyword evidence="10" id="KW-1185">Reference proteome</keyword>
<evidence type="ECO:0000256" key="6">
    <source>
        <dbReference type="ARBA" id="ARBA00023136"/>
    </source>
</evidence>
<evidence type="ECO:0000256" key="7">
    <source>
        <dbReference type="SAM" id="Phobius"/>
    </source>
</evidence>
<reference evidence="9 10" key="1">
    <citation type="journal article" date="2018" name="J. Microbiol.">
        <title>Bacillus spongiae sp. nov., isolated from sponge of Jeju Island.</title>
        <authorList>
            <person name="Lee G.E."/>
            <person name="Im W.T."/>
            <person name="Park J.S."/>
        </authorList>
    </citation>
    <scope>NUCLEOTIDE SEQUENCE [LARGE SCALE GENOMIC DNA]</scope>
    <source>
        <strain evidence="9 10">135PIL107-10</strain>
    </source>
</reference>
<evidence type="ECO:0000256" key="5">
    <source>
        <dbReference type="ARBA" id="ARBA00022989"/>
    </source>
</evidence>
<keyword evidence="4 7" id="KW-0812">Transmembrane</keyword>
<dbReference type="InterPro" id="IPR003856">
    <property type="entry name" value="LPS_length_determ_N"/>
</dbReference>
<evidence type="ECO:0000256" key="3">
    <source>
        <dbReference type="ARBA" id="ARBA00022475"/>
    </source>
</evidence>
<dbReference type="PANTHER" id="PTHR32309:SF31">
    <property type="entry name" value="CAPSULAR EXOPOLYSACCHARIDE FAMILY"/>
    <property type="match status" value="1"/>
</dbReference>
<evidence type="ECO:0000256" key="4">
    <source>
        <dbReference type="ARBA" id="ARBA00022692"/>
    </source>
</evidence>
<feature type="transmembrane region" description="Helical" evidence="7">
    <location>
        <begin position="162"/>
        <end position="182"/>
    </location>
</feature>